<protein>
    <submittedName>
        <fullName evidence="3">Carbon-nitrogen family hydrolase</fullName>
    </submittedName>
</protein>
<dbReference type="Pfam" id="PF00795">
    <property type="entry name" value="CN_hydrolase"/>
    <property type="match status" value="1"/>
</dbReference>
<accession>A0ABU7X8F7</accession>
<evidence type="ECO:0000313" key="4">
    <source>
        <dbReference type="Proteomes" id="UP001328425"/>
    </source>
</evidence>
<sequence>MKISLVQCELIMGDVDTNFKNIEDKIRESMVDNPDVIVLPEMWNTSFIPTNVNEISDSEGKRSRELLSKLSKDLSVNIVGGSVSNTLNGELYNTSYIFDRNGNEIAKYNKVHLFSPSGEDQLFEKGNQLVTFELDGIKCGMVICYDIRFLEWIRKYALEDIQVLFNSAAWPAKRSMHWDVLNRARAIENQMFVVCVNSVGDFGGHSAIIDPWGEYIIEPFESDEIKTGELDFSVIKEIRESINVFRDRRPELY</sequence>
<evidence type="ECO:0000313" key="3">
    <source>
        <dbReference type="EMBL" id="MEF3317222.1"/>
    </source>
</evidence>
<keyword evidence="4" id="KW-1185">Reference proteome</keyword>
<dbReference type="InterPro" id="IPR003010">
    <property type="entry name" value="C-N_Hydrolase"/>
</dbReference>
<feature type="domain" description="CN hydrolase" evidence="2">
    <location>
        <begin position="1"/>
        <end position="232"/>
    </location>
</feature>
<gene>
    <name evidence="3" type="ORF">PV361_00705</name>
</gene>
<keyword evidence="3" id="KW-0378">Hydrolase</keyword>
<evidence type="ECO:0000256" key="1">
    <source>
        <dbReference type="ARBA" id="ARBA00010613"/>
    </source>
</evidence>
<proteinExistence type="inferred from homology"/>
<comment type="caution">
    <text evidence="3">The sequence shown here is derived from an EMBL/GenBank/DDBJ whole genome shotgun (WGS) entry which is preliminary data.</text>
</comment>
<evidence type="ECO:0000259" key="2">
    <source>
        <dbReference type="PROSITE" id="PS50263"/>
    </source>
</evidence>
<dbReference type="SUPFAM" id="SSF56317">
    <property type="entry name" value="Carbon-nitrogen hydrolase"/>
    <property type="match status" value="1"/>
</dbReference>
<dbReference type="PANTHER" id="PTHR23088:SF27">
    <property type="entry name" value="DEAMINATED GLUTATHIONE AMIDASE"/>
    <property type="match status" value="1"/>
</dbReference>
<name>A0ABU7X8F7_9FIRM</name>
<dbReference type="Gene3D" id="3.60.110.10">
    <property type="entry name" value="Carbon-nitrogen hydrolase"/>
    <property type="match status" value="1"/>
</dbReference>
<reference evidence="3 4" key="1">
    <citation type="submission" date="2022-11" db="EMBL/GenBank/DDBJ databases">
        <title>The First Case of Preauricular Fistular Abscess Caused by Peptoniphilus grossensis.</title>
        <authorList>
            <person name="Byun J.-H."/>
        </authorList>
    </citation>
    <scope>NUCLEOTIDE SEQUENCE [LARGE SCALE GENOMIC DNA]</scope>
    <source>
        <strain evidence="3 4">GYB008</strain>
    </source>
</reference>
<dbReference type="CDD" id="cd07583">
    <property type="entry name" value="nitrilase_5"/>
    <property type="match status" value="1"/>
</dbReference>
<dbReference type="RefSeq" id="WP_019124581.1">
    <property type="nucleotide sequence ID" value="NZ_CABMGS010000020.1"/>
</dbReference>
<dbReference type="InterPro" id="IPR036526">
    <property type="entry name" value="C-N_Hydrolase_sf"/>
</dbReference>
<dbReference type="GO" id="GO:0016787">
    <property type="term" value="F:hydrolase activity"/>
    <property type="evidence" value="ECO:0007669"/>
    <property type="project" value="UniProtKB-KW"/>
</dbReference>
<dbReference type="Proteomes" id="UP001328425">
    <property type="component" value="Unassembled WGS sequence"/>
</dbReference>
<dbReference type="PROSITE" id="PS50263">
    <property type="entry name" value="CN_HYDROLASE"/>
    <property type="match status" value="1"/>
</dbReference>
<comment type="similarity">
    <text evidence="1">Belongs to the carbon-nitrogen hydrolase superfamily. NIT1/NIT2 family.</text>
</comment>
<dbReference type="EMBL" id="JARBCY010000007">
    <property type="protein sequence ID" value="MEF3317222.1"/>
    <property type="molecule type" value="Genomic_DNA"/>
</dbReference>
<organism evidence="3 4">
    <name type="scientific">Peptoniphilus grossensis</name>
    <dbReference type="NCBI Taxonomy" id="1465756"/>
    <lineage>
        <taxon>Bacteria</taxon>
        <taxon>Bacillati</taxon>
        <taxon>Bacillota</taxon>
        <taxon>Tissierellia</taxon>
        <taxon>Tissierellales</taxon>
        <taxon>Peptoniphilaceae</taxon>
        <taxon>Peptoniphilus</taxon>
    </lineage>
</organism>
<dbReference type="PANTHER" id="PTHR23088">
    <property type="entry name" value="NITRILASE-RELATED"/>
    <property type="match status" value="1"/>
</dbReference>